<feature type="transmembrane region" description="Helical" evidence="6">
    <location>
        <begin position="7"/>
        <end position="28"/>
    </location>
</feature>
<comment type="caution">
    <text evidence="7">The sequence shown here is derived from an EMBL/GenBank/DDBJ whole genome shotgun (WGS) entry which is preliminary data.</text>
</comment>
<feature type="transmembrane region" description="Helical" evidence="6">
    <location>
        <begin position="224"/>
        <end position="244"/>
    </location>
</feature>
<feature type="transmembrane region" description="Helical" evidence="6">
    <location>
        <begin position="168"/>
        <end position="188"/>
    </location>
</feature>
<feature type="transmembrane region" description="Helical" evidence="6">
    <location>
        <begin position="112"/>
        <end position="129"/>
    </location>
</feature>
<keyword evidence="2" id="KW-1003">Cell membrane</keyword>
<organism evidence="7 8">
    <name type="scientific">Kordia aestuariivivens</name>
    <dbReference type="NCBI Taxonomy" id="2759037"/>
    <lineage>
        <taxon>Bacteria</taxon>
        <taxon>Pseudomonadati</taxon>
        <taxon>Bacteroidota</taxon>
        <taxon>Flavobacteriia</taxon>
        <taxon>Flavobacteriales</taxon>
        <taxon>Flavobacteriaceae</taxon>
        <taxon>Kordia</taxon>
    </lineage>
</organism>
<comment type="subcellular location">
    <subcellularLocation>
        <location evidence="1">Membrane</location>
        <topology evidence="1">Multi-pass membrane protein</topology>
    </subcellularLocation>
</comment>
<feature type="transmembrane region" description="Helical" evidence="6">
    <location>
        <begin position="250"/>
        <end position="271"/>
    </location>
</feature>
<keyword evidence="3 6" id="KW-0812">Transmembrane</keyword>
<dbReference type="Gene3D" id="1.10.357.140">
    <property type="entry name" value="UbiA prenyltransferase"/>
    <property type="match status" value="1"/>
</dbReference>
<dbReference type="Pfam" id="PF01040">
    <property type="entry name" value="UbiA"/>
    <property type="match status" value="1"/>
</dbReference>
<dbReference type="InterPro" id="IPR000537">
    <property type="entry name" value="UbiA_prenyltransferase"/>
</dbReference>
<evidence type="ECO:0000256" key="2">
    <source>
        <dbReference type="ARBA" id="ARBA00022475"/>
    </source>
</evidence>
<dbReference type="InterPro" id="IPR044878">
    <property type="entry name" value="UbiA_sf"/>
</dbReference>
<proteinExistence type="predicted"/>
<evidence type="ECO:0000313" key="8">
    <source>
        <dbReference type="Proteomes" id="UP000619238"/>
    </source>
</evidence>
<keyword evidence="8" id="KW-1185">Reference proteome</keyword>
<keyword evidence="4 6" id="KW-1133">Transmembrane helix</keyword>
<protein>
    <submittedName>
        <fullName evidence="7">Geranylgeranylglycerol-phosphate geranylgeranyltransferase</fullName>
    </submittedName>
</protein>
<feature type="transmembrane region" description="Helical" evidence="6">
    <location>
        <begin position="87"/>
        <end position="106"/>
    </location>
</feature>
<name>A0ABR7Q640_9FLAO</name>
<evidence type="ECO:0000256" key="5">
    <source>
        <dbReference type="ARBA" id="ARBA00023136"/>
    </source>
</evidence>
<accession>A0ABR7Q640</accession>
<feature type="transmembrane region" description="Helical" evidence="6">
    <location>
        <begin position="283"/>
        <end position="302"/>
    </location>
</feature>
<gene>
    <name evidence="7" type="ORF">H2O64_05075</name>
</gene>
<sequence length="313" mass="35722">MLKFLQLIRFPNLVMIALTQFLFFYYWIVPFDDCHIKSDLFLCVMIATIFIAAGGNIINDIFDVKTDRINKPNRMFIDTFISKKKAYLLYSFLTFVGIGLGSYAGFAINHSWVSLIFIGIAVLLFLYSSYLKGIPLVGNSVVSALVASSLFILIAFDKGHTTRGKHLVFFKDVALIAIYIYGTFAFWINLMRELVKDIEDVNGDYNAGINTLPIILGRNRVNKIVAVLAGLMICFILYITSAYLQGKTITTIYVLITILLPLLYFIMKIWQADSKREYRMLSLLLKLIMLFGILSTLIFYYFDPIDKLAFLLP</sequence>
<feature type="transmembrane region" description="Helical" evidence="6">
    <location>
        <begin position="40"/>
        <end position="62"/>
    </location>
</feature>
<evidence type="ECO:0000256" key="6">
    <source>
        <dbReference type="SAM" id="Phobius"/>
    </source>
</evidence>
<dbReference type="Gene3D" id="1.20.120.1780">
    <property type="entry name" value="UbiA prenyltransferase"/>
    <property type="match status" value="1"/>
</dbReference>
<dbReference type="RefSeq" id="WP_187561066.1">
    <property type="nucleotide sequence ID" value="NZ_JACGWS010000002.1"/>
</dbReference>
<dbReference type="CDD" id="cd13961">
    <property type="entry name" value="PT_UbiA_DGGGPS"/>
    <property type="match status" value="1"/>
</dbReference>
<evidence type="ECO:0000256" key="1">
    <source>
        <dbReference type="ARBA" id="ARBA00004141"/>
    </source>
</evidence>
<evidence type="ECO:0000256" key="4">
    <source>
        <dbReference type="ARBA" id="ARBA00022989"/>
    </source>
</evidence>
<evidence type="ECO:0000256" key="3">
    <source>
        <dbReference type="ARBA" id="ARBA00022692"/>
    </source>
</evidence>
<evidence type="ECO:0000313" key="7">
    <source>
        <dbReference type="EMBL" id="MBC8754032.1"/>
    </source>
</evidence>
<reference evidence="7 8" key="1">
    <citation type="submission" date="2020-07" db="EMBL/GenBank/DDBJ databases">
        <title>Description of Kordia aestuariivivens sp. nov., isolated from a tidal flat.</title>
        <authorList>
            <person name="Park S."/>
            <person name="Yoon J.-H."/>
        </authorList>
    </citation>
    <scope>NUCLEOTIDE SEQUENCE [LARGE SCALE GENOMIC DNA]</scope>
    <source>
        <strain evidence="7 8">YSTF-M3</strain>
    </source>
</reference>
<dbReference type="InterPro" id="IPR050475">
    <property type="entry name" value="Prenyltransferase_related"/>
</dbReference>
<dbReference type="PANTHER" id="PTHR42723">
    <property type="entry name" value="CHLOROPHYLL SYNTHASE"/>
    <property type="match status" value="1"/>
</dbReference>
<feature type="transmembrane region" description="Helical" evidence="6">
    <location>
        <begin position="136"/>
        <end position="156"/>
    </location>
</feature>
<dbReference type="PANTHER" id="PTHR42723:SF1">
    <property type="entry name" value="CHLOROPHYLL SYNTHASE, CHLOROPLASTIC"/>
    <property type="match status" value="1"/>
</dbReference>
<keyword evidence="5 6" id="KW-0472">Membrane</keyword>
<dbReference type="Proteomes" id="UP000619238">
    <property type="component" value="Unassembled WGS sequence"/>
</dbReference>
<dbReference type="EMBL" id="JACGWS010000002">
    <property type="protein sequence ID" value="MBC8754032.1"/>
    <property type="molecule type" value="Genomic_DNA"/>
</dbReference>